<proteinExistence type="predicted"/>
<dbReference type="EMBL" id="SCKG01000011">
    <property type="protein sequence ID" value="TDH06770.1"/>
    <property type="molecule type" value="Genomic_DNA"/>
</dbReference>
<organism evidence="1 2">
    <name type="scientific">Perca flavescens</name>
    <name type="common">American yellow perch</name>
    <name type="synonym">Morone flavescens</name>
    <dbReference type="NCBI Taxonomy" id="8167"/>
    <lineage>
        <taxon>Eukaryota</taxon>
        <taxon>Metazoa</taxon>
        <taxon>Chordata</taxon>
        <taxon>Craniata</taxon>
        <taxon>Vertebrata</taxon>
        <taxon>Euteleostomi</taxon>
        <taxon>Actinopterygii</taxon>
        <taxon>Neopterygii</taxon>
        <taxon>Teleostei</taxon>
        <taxon>Neoteleostei</taxon>
        <taxon>Acanthomorphata</taxon>
        <taxon>Eupercaria</taxon>
        <taxon>Perciformes</taxon>
        <taxon>Percoidei</taxon>
        <taxon>Percidae</taxon>
        <taxon>Percinae</taxon>
        <taxon>Perca</taxon>
    </lineage>
</organism>
<evidence type="ECO:0000313" key="1">
    <source>
        <dbReference type="EMBL" id="TDH06770.1"/>
    </source>
</evidence>
<dbReference type="STRING" id="8167.A0A484CSB6"/>
<gene>
    <name evidence="1" type="ORF">EPR50_G00116390</name>
</gene>
<accession>A0A484CSB6</accession>
<sequence length="91" mass="9825">MDHEKLSWDGVAKLTPLSSRRSLKDTSTDSSQLHLCAAEMLSLRRSDPFPQKLLVRLAEGGGADLCSLSPYVLRLSGAGFAYYAPGPETSV</sequence>
<dbReference type="Proteomes" id="UP000295070">
    <property type="component" value="Chromosome 11"/>
</dbReference>
<protein>
    <submittedName>
        <fullName evidence="1">Uncharacterized protein</fullName>
    </submittedName>
</protein>
<keyword evidence="2" id="KW-1185">Reference proteome</keyword>
<evidence type="ECO:0000313" key="2">
    <source>
        <dbReference type="Proteomes" id="UP000295070"/>
    </source>
</evidence>
<comment type="caution">
    <text evidence="1">The sequence shown here is derived from an EMBL/GenBank/DDBJ whole genome shotgun (WGS) entry which is preliminary data.</text>
</comment>
<reference evidence="1 2" key="1">
    <citation type="submission" date="2019-01" db="EMBL/GenBank/DDBJ databases">
        <title>A chromosome-scale genome assembly of the yellow perch, Perca flavescens.</title>
        <authorList>
            <person name="Feron R."/>
            <person name="Morvezen R."/>
            <person name="Bestin A."/>
            <person name="Haffray P."/>
            <person name="Klopp C."/>
            <person name="Zahm M."/>
            <person name="Cabau C."/>
            <person name="Roques C."/>
            <person name="Donnadieu C."/>
            <person name="Bouchez O."/>
            <person name="Christie M."/>
            <person name="Larson W."/>
            <person name="Guiguen Y."/>
        </authorList>
    </citation>
    <scope>NUCLEOTIDE SEQUENCE [LARGE SCALE GENOMIC DNA]</scope>
    <source>
        <strain evidence="1">YP-PL-M2</strain>
        <tissue evidence="1">Blood</tissue>
    </source>
</reference>
<name>A0A484CSB6_PERFV</name>
<dbReference type="AlphaFoldDB" id="A0A484CSB6"/>